<keyword evidence="1" id="KW-0677">Repeat</keyword>
<evidence type="ECO:0000313" key="3">
    <source>
        <dbReference type="Proteomes" id="UP000085678"/>
    </source>
</evidence>
<dbReference type="InterPro" id="IPR003409">
    <property type="entry name" value="MORN"/>
</dbReference>
<feature type="region of interest" description="Disordered" evidence="2">
    <location>
        <begin position="300"/>
        <end position="391"/>
    </location>
</feature>
<protein>
    <submittedName>
        <fullName evidence="4">MORN repeat-containing protein 1-like</fullName>
    </submittedName>
</protein>
<dbReference type="AlphaFoldDB" id="A0A1S3IRS7"/>
<evidence type="ECO:0000256" key="1">
    <source>
        <dbReference type="ARBA" id="ARBA00022737"/>
    </source>
</evidence>
<gene>
    <name evidence="4" type="primary">LOC106166676</name>
</gene>
<proteinExistence type="predicted"/>
<dbReference type="Proteomes" id="UP000085678">
    <property type="component" value="Unplaced"/>
</dbReference>
<dbReference type="STRING" id="7574.A0A1S3IRS7"/>
<feature type="compositionally biased region" description="Polar residues" evidence="2">
    <location>
        <begin position="300"/>
        <end position="310"/>
    </location>
</feature>
<dbReference type="GeneID" id="106166676"/>
<dbReference type="Gene3D" id="2.20.110.10">
    <property type="entry name" value="Histone H3 K4-specific methyltransferase SET7/9 N-terminal domain"/>
    <property type="match status" value="3"/>
</dbReference>
<keyword evidence="3" id="KW-1185">Reference proteome</keyword>
<sequence length="486" mass="53680">MCGFGVYNYENKFFRYEGQWREGKKHGHGKLVMADGSYYEGSFENGEIEGHGFRYWSSTGNTYRGQFHLGELHGQGVMNYSDGAVYKGDWFRNKRQGYGSIADSMGNVYQGYFHEHKKHGEGTMTYVNGDVYEGDWVMDKRQGHGQVKFADTSIYDGQFRNDLFNGEGTMYHCSGFVYEGLWINGEPAQLATKIVLVGTEEGNTIEITQGETFALQIECRTDEGEVVEDQGRELQVIAGVRFQPPKENTPSGTSILETLEEMEEATVPTPFGFDVASYPITEQEASLVKDMESALSLQKSNTALTENTINEQDEDPEAGERDKEVDGEAGEGGSTHVQSRPESIAPEDLGANEEVSEEALEGSPEPPRITNVKTEKGTAKWDNLYLPPAPPGYRPFLVLDGATVDGAKKSKSRASSRGDGSGPGTKSKSRMSVTPGDLVRPGDYVIAVHDVTMPPWQDKPLEPAYLLVKVKKKKKPPVGDQGKKKK</sequence>
<name>A0A1S3IRS7_LINAN</name>
<organism evidence="3 4">
    <name type="scientific">Lingula anatina</name>
    <name type="common">Brachiopod</name>
    <name type="synonym">Lingula unguis</name>
    <dbReference type="NCBI Taxonomy" id="7574"/>
    <lineage>
        <taxon>Eukaryota</taxon>
        <taxon>Metazoa</taxon>
        <taxon>Spiralia</taxon>
        <taxon>Lophotrochozoa</taxon>
        <taxon>Brachiopoda</taxon>
        <taxon>Linguliformea</taxon>
        <taxon>Lingulata</taxon>
        <taxon>Lingulida</taxon>
        <taxon>Linguloidea</taxon>
        <taxon>Lingulidae</taxon>
        <taxon>Lingula</taxon>
    </lineage>
</organism>
<dbReference type="SUPFAM" id="SSF82185">
    <property type="entry name" value="Histone H3 K4-specific methyltransferase SET7/9 N-terminal domain"/>
    <property type="match status" value="2"/>
</dbReference>
<evidence type="ECO:0000313" key="4">
    <source>
        <dbReference type="RefSeq" id="XP_013400778.1"/>
    </source>
</evidence>
<evidence type="ECO:0000256" key="2">
    <source>
        <dbReference type="SAM" id="MobiDB-lite"/>
    </source>
</evidence>
<dbReference type="KEGG" id="lak:106166676"/>
<dbReference type="RefSeq" id="XP_013400778.1">
    <property type="nucleotide sequence ID" value="XM_013545324.1"/>
</dbReference>
<dbReference type="Pfam" id="PF02493">
    <property type="entry name" value="MORN"/>
    <property type="match status" value="7"/>
</dbReference>
<dbReference type="OrthoDB" id="423343at2759"/>
<dbReference type="SMART" id="SM00698">
    <property type="entry name" value="MORN"/>
    <property type="match status" value="7"/>
</dbReference>
<dbReference type="PANTHER" id="PTHR43215">
    <property type="entry name" value="RADIAL SPOKE HEAD 1 HOMOLOG"/>
    <property type="match status" value="1"/>
</dbReference>
<accession>A0A1S3IRS7</accession>
<feature type="region of interest" description="Disordered" evidence="2">
    <location>
        <begin position="404"/>
        <end position="439"/>
    </location>
</feature>
<dbReference type="InParanoid" id="A0A1S3IRS7"/>
<reference evidence="4" key="1">
    <citation type="submission" date="2025-08" db="UniProtKB">
        <authorList>
            <consortium name="RefSeq"/>
        </authorList>
    </citation>
    <scope>IDENTIFICATION</scope>
    <source>
        <tissue evidence="4">Gonads</tissue>
    </source>
</reference>
<feature type="compositionally biased region" description="Acidic residues" evidence="2">
    <location>
        <begin position="350"/>
        <end position="360"/>
    </location>
</feature>
<dbReference type="PANTHER" id="PTHR43215:SF14">
    <property type="entry name" value="RADIAL SPOKE HEAD 1 HOMOLOG"/>
    <property type="match status" value="1"/>
</dbReference>